<proteinExistence type="predicted"/>
<dbReference type="RefSeq" id="WP_146459854.1">
    <property type="nucleotide sequence ID" value="NZ_SJPW01000006.1"/>
</dbReference>
<reference evidence="2 3" key="1">
    <citation type="submission" date="2019-02" db="EMBL/GenBank/DDBJ databases">
        <title>Deep-cultivation of Planctomycetes and their phenomic and genomic characterization uncovers novel biology.</title>
        <authorList>
            <person name="Wiegand S."/>
            <person name="Jogler M."/>
            <person name="Boedeker C."/>
            <person name="Pinto D."/>
            <person name="Vollmers J."/>
            <person name="Rivas-Marin E."/>
            <person name="Kohn T."/>
            <person name="Peeters S.H."/>
            <person name="Heuer A."/>
            <person name="Rast P."/>
            <person name="Oberbeckmann S."/>
            <person name="Bunk B."/>
            <person name="Jeske O."/>
            <person name="Meyerdierks A."/>
            <person name="Storesund J.E."/>
            <person name="Kallscheuer N."/>
            <person name="Luecker S."/>
            <person name="Lage O.M."/>
            <person name="Pohl T."/>
            <person name="Merkel B.J."/>
            <person name="Hornburger P."/>
            <person name="Mueller R.-W."/>
            <person name="Bruemmer F."/>
            <person name="Labrenz M."/>
            <person name="Spormann A.M."/>
            <person name="Op Den Camp H."/>
            <person name="Overmann J."/>
            <person name="Amann R."/>
            <person name="Jetten M.S.M."/>
            <person name="Mascher T."/>
            <person name="Medema M.H."/>
            <person name="Devos D.P."/>
            <person name="Kaster A.-K."/>
            <person name="Ovreas L."/>
            <person name="Rohde M."/>
            <person name="Galperin M.Y."/>
            <person name="Jogler C."/>
        </authorList>
    </citation>
    <scope>NUCLEOTIDE SEQUENCE [LARGE SCALE GENOMIC DNA]</scope>
    <source>
        <strain evidence="2 3">Poly51</strain>
    </source>
</reference>
<gene>
    <name evidence="2" type="ORF">Poly51_43850</name>
</gene>
<keyword evidence="3" id="KW-1185">Reference proteome</keyword>
<dbReference type="EMBL" id="SJPW01000006">
    <property type="protein sequence ID" value="TWU48487.1"/>
    <property type="molecule type" value="Genomic_DNA"/>
</dbReference>
<accession>A0A5C6EK57</accession>
<evidence type="ECO:0000259" key="1">
    <source>
        <dbReference type="Pfam" id="PF10020"/>
    </source>
</evidence>
<dbReference type="AlphaFoldDB" id="A0A5C6EK57"/>
<protein>
    <recommendedName>
        <fullName evidence="1">DUF2262 domain-containing protein</fullName>
    </recommendedName>
</protein>
<dbReference type="OrthoDB" id="9826545at2"/>
<organism evidence="2 3">
    <name type="scientific">Rubripirellula tenax</name>
    <dbReference type="NCBI Taxonomy" id="2528015"/>
    <lineage>
        <taxon>Bacteria</taxon>
        <taxon>Pseudomonadati</taxon>
        <taxon>Planctomycetota</taxon>
        <taxon>Planctomycetia</taxon>
        <taxon>Pirellulales</taxon>
        <taxon>Pirellulaceae</taxon>
        <taxon>Rubripirellula</taxon>
    </lineage>
</organism>
<feature type="domain" description="DUF2262" evidence="1">
    <location>
        <begin position="9"/>
        <end position="148"/>
    </location>
</feature>
<dbReference type="InterPro" id="IPR019260">
    <property type="entry name" value="DUF2262"/>
</dbReference>
<evidence type="ECO:0000313" key="3">
    <source>
        <dbReference type="Proteomes" id="UP000318288"/>
    </source>
</evidence>
<comment type="caution">
    <text evidence="2">The sequence shown here is derived from an EMBL/GenBank/DDBJ whole genome shotgun (WGS) entry which is preliminary data.</text>
</comment>
<name>A0A5C6EK57_9BACT</name>
<dbReference type="Pfam" id="PF10020">
    <property type="entry name" value="DUF2262"/>
    <property type="match status" value="1"/>
</dbReference>
<sequence>MNRSVSSAVFGKLKCHRNDRSYSVATSHKGVRVDIHFFCDTDDAIDRLLPLAEKVWRGRVRYFKAFREYAVTELLELLNGFLDCGEDNPPQVSATKLRKVLAVPYSITFMLSGNDYEDEFFEITGGDSPCLHEHCLTVSFDGDGRIVDGDARSLF</sequence>
<evidence type="ECO:0000313" key="2">
    <source>
        <dbReference type="EMBL" id="TWU48487.1"/>
    </source>
</evidence>
<dbReference type="Proteomes" id="UP000318288">
    <property type="component" value="Unassembled WGS sequence"/>
</dbReference>